<keyword evidence="2" id="KW-1133">Transmembrane helix</keyword>
<feature type="compositionally biased region" description="Basic and acidic residues" evidence="1">
    <location>
        <begin position="165"/>
        <end position="194"/>
    </location>
</feature>
<accession>A0A1W6KDM6</accession>
<evidence type="ECO:0000313" key="4">
    <source>
        <dbReference type="Proteomes" id="UP000193100"/>
    </source>
</evidence>
<proteinExistence type="predicted"/>
<organism evidence="3 4">
    <name type="scientific">Marinobacter salarius</name>
    <dbReference type="NCBI Taxonomy" id="1420917"/>
    <lineage>
        <taxon>Bacteria</taxon>
        <taxon>Pseudomonadati</taxon>
        <taxon>Pseudomonadota</taxon>
        <taxon>Gammaproteobacteria</taxon>
        <taxon>Pseudomonadales</taxon>
        <taxon>Marinobacteraceae</taxon>
        <taxon>Marinobacter</taxon>
    </lineage>
</organism>
<dbReference type="RefSeq" id="WP_085681644.1">
    <property type="nucleotide sequence ID" value="NZ_CP020931.1"/>
</dbReference>
<feature type="region of interest" description="Disordered" evidence="1">
    <location>
        <begin position="69"/>
        <end position="212"/>
    </location>
</feature>
<evidence type="ECO:0000256" key="1">
    <source>
        <dbReference type="SAM" id="MobiDB-lite"/>
    </source>
</evidence>
<protein>
    <submittedName>
        <fullName evidence="3">Tetratricopeptide repeat protein</fullName>
    </submittedName>
</protein>
<dbReference type="Proteomes" id="UP000193100">
    <property type="component" value="Chromosome"/>
</dbReference>
<dbReference type="EMBL" id="CP020931">
    <property type="protein sequence ID" value="ARM85528.1"/>
    <property type="molecule type" value="Genomic_DNA"/>
</dbReference>
<dbReference type="SUPFAM" id="SSF48452">
    <property type="entry name" value="TPR-like"/>
    <property type="match status" value="1"/>
</dbReference>
<evidence type="ECO:0000313" key="3">
    <source>
        <dbReference type="EMBL" id="ARM85528.1"/>
    </source>
</evidence>
<feature type="transmembrane region" description="Helical" evidence="2">
    <location>
        <begin position="37"/>
        <end position="58"/>
    </location>
</feature>
<name>A0A1W6KDM6_9GAMM</name>
<gene>
    <name evidence="3" type="ORF">MARSALSMR5_03495</name>
</gene>
<keyword evidence="2" id="KW-0472">Membrane</keyword>
<dbReference type="STRING" id="1420917.AU15_19240"/>
<dbReference type="GeneID" id="77257417"/>
<dbReference type="InterPro" id="IPR011990">
    <property type="entry name" value="TPR-like_helical_dom_sf"/>
</dbReference>
<dbReference type="Pfam" id="PF13432">
    <property type="entry name" value="TPR_16"/>
    <property type="match status" value="2"/>
</dbReference>
<dbReference type="AlphaFoldDB" id="A0A1W6KDM6"/>
<sequence length="392" mass="41521">MSLLNDALRAAEQRQDRPVAPGVYAGGQAQAGNRKRALVSVLVVLAIVVAGLGGYWLLSIDSSSAPAELASVPSTDTAPSADEPSQAKVSDVAADVSRAEPEEPAEAVKAVSSPAMAEPEPVQIQASTPRTPASQNPAPEPLSPETTEPDTTEQEPAQSPPASVAKREKVEPSSTEPEKEAETEAKETEPEKTAIADVKQVPETPAATDRSTARELEKLVAQGRITDAERRLAALTREQDAPRSRYVVARALLVDGKQDQALGWLPAEVTAQNTALRLLRARALHANNDLGAALNTLTSSIPPVEGHAEYRVTLATLLQQQGDSAEAARHWAALIAWDDSQAPWWVGLAISLETQGEQAGAARAYQQAAELPGLPRSLADYVQQRLQALRAG</sequence>
<evidence type="ECO:0000256" key="2">
    <source>
        <dbReference type="SAM" id="Phobius"/>
    </source>
</evidence>
<keyword evidence="2" id="KW-0812">Transmembrane</keyword>
<reference evidence="3 4" key="1">
    <citation type="submission" date="2017-04" db="EMBL/GenBank/DDBJ databases">
        <title>Genome Sequence of Marinobacter salarius strain SMR5 Isolated from a culture of the Diatom Skeletonema marinoi.</title>
        <authorList>
            <person name="Topel M."/>
            <person name="Pinder M.I.M."/>
            <person name="Johansson O.N."/>
            <person name="Kourtchenko O."/>
            <person name="Godhe A."/>
            <person name="Clarke A.K."/>
        </authorList>
    </citation>
    <scope>NUCLEOTIDE SEQUENCE [LARGE SCALE GENOMIC DNA]</scope>
    <source>
        <strain evidence="3 4">SMR5</strain>
    </source>
</reference>
<feature type="compositionally biased region" description="Polar residues" evidence="1">
    <location>
        <begin position="124"/>
        <end position="136"/>
    </location>
</feature>
<dbReference type="Gene3D" id="1.25.40.10">
    <property type="entry name" value="Tetratricopeptide repeat domain"/>
    <property type="match status" value="1"/>
</dbReference>